<dbReference type="PANTHER" id="PTHR11654">
    <property type="entry name" value="OLIGOPEPTIDE TRANSPORTER-RELATED"/>
    <property type="match status" value="1"/>
</dbReference>
<evidence type="ECO:0000256" key="5">
    <source>
        <dbReference type="ARBA" id="ARBA00023136"/>
    </source>
</evidence>
<dbReference type="GO" id="GO:0016020">
    <property type="term" value="C:membrane"/>
    <property type="evidence" value="ECO:0007669"/>
    <property type="project" value="UniProtKB-SubCell"/>
</dbReference>
<evidence type="ECO:0000256" key="1">
    <source>
        <dbReference type="ARBA" id="ARBA00004141"/>
    </source>
</evidence>
<feature type="transmembrane region" description="Helical" evidence="6">
    <location>
        <begin position="162"/>
        <end position="180"/>
    </location>
</feature>
<comment type="similarity">
    <text evidence="2">Belongs to the major facilitator superfamily. Proton-dependent oligopeptide transporter (POT/PTR) (TC 2.A.17) family.</text>
</comment>
<feature type="transmembrane region" description="Helical" evidence="6">
    <location>
        <begin position="95"/>
        <end position="113"/>
    </location>
</feature>
<sequence>MAGCIVRCYGALKEKASSYFCFSKAALLMQGLFFSHGFVQLAFLSVMISLIEEISGKKILWYNAVVSTLVEGTSSILVSLMSYDKYGRMFPKTSILITQGIFLTGLLILWLTPSSNIRAIYLVLSLVTVGKAGVRYITFFLERQIMLEHDIDDKKILEDRTKFWKVIGLISGVGTAIGISRRPWKLKFMFSAIAMGIGYLSFCFGLIYYKSERKITNIMPVVSEDNQSRKSSQSWRHLKLLPLWIPFLAYYVVQTAGTTFFLKQIDVVQVDILVKNIKFLDPETCMILVRSFPGVLLRPILKRFSDKKYKLRAALTLGMVFNFCSCIASWHVEARRLHMFKKSGSNMNLFWLVPQFFLLGCAIELVGEGLEDFFSDLVPESKQELGFAFNRLVEGMGKFISVGFVLAFRNYWIGDTINKSRLDNYYRALAFLALGALFLFTYLSNTDGCTWEIDLEKSEEGDAAFPTDVEMDVLSTGNDGNLVSVRV</sequence>
<feature type="transmembrane region" description="Helical" evidence="6">
    <location>
        <begin position="240"/>
        <end position="262"/>
    </location>
</feature>
<keyword evidence="4 6" id="KW-1133">Transmembrane helix</keyword>
<feature type="transmembrane region" description="Helical" evidence="6">
    <location>
        <begin position="425"/>
        <end position="443"/>
    </location>
</feature>
<evidence type="ECO:0000256" key="3">
    <source>
        <dbReference type="ARBA" id="ARBA00022692"/>
    </source>
</evidence>
<comment type="caution">
    <text evidence="7">The sequence shown here is derived from an EMBL/GenBank/DDBJ whole genome shotgun (WGS) entry which is preliminary data.</text>
</comment>
<evidence type="ECO:0008006" key="9">
    <source>
        <dbReference type="Google" id="ProtNLM"/>
    </source>
</evidence>
<dbReference type="InterPro" id="IPR000109">
    <property type="entry name" value="POT_fam"/>
</dbReference>
<reference evidence="7 8" key="1">
    <citation type="journal article" date="2021" name="Commun. Biol.">
        <title>The genome of Shorea leprosula (Dipterocarpaceae) highlights the ecological relevance of drought in aseasonal tropical rainforests.</title>
        <authorList>
            <person name="Ng K.K.S."/>
            <person name="Kobayashi M.J."/>
            <person name="Fawcett J.A."/>
            <person name="Hatakeyama M."/>
            <person name="Paape T."/>
            <person name="Ng C.H."/>
            <person name="Ang C.C."/>
            <person name="Tnah L.H."/>
            <person name="Lee C.T."/>
            <person name="Nishiyama T."/>
            <person name="Sese J."/>
            <person name="O'Brien M.J."/>
            <person name="Copetti D."/>
            <person name="Mohd Noor M.I."/>
            <person name="Ong R.C."/>
            <person name="Putra M."/>
            <person name="Sireger I.Z."/>
            <person name="Indrioko S."/>
            <person name="Kosugi Y."/>
            <person name="Izuno A."/>
            <person name="Isagi Y."/>
            <person name="Lee S.L."/>
            <person name="Shimizu K.K."/>
        </authorList>
    </citation>
    <scope>NUCLEOTIDE SEQUENCE [LARGE SCALE GENOMIC DNA]</scope>
    <source>
        <strain evidence="7">214</strain>
    </source>
</reference>
<feature type="transmembrane region" description="Helical" evidence="6">
    <location>
        <begin position="395"/>
        <end position="413"/>
    </location>
</feature>
<evidence type="ECO:0000256" key="6">
    <source>
        <dbReference type="SAM" id="Phobius"/>
    </source>
</evidence>
<dbReference type="AlphaFoldDB" id="A0AAV5MPD5"/>
<gene>
    <name evidence="7" type="ORF">SLEP1_g58470</name>
</gene>
<dbReference type="InterPro" id="IPR036259">
    <property type="entry name" value="MFS_trans_sf"/>
</dbReference>
<name>A0AAV5MPD5_9ROSI</name>
<feature type="transmembrane region" description="Helical" evidence="6">
    <location>
        <begin position="60"/>
        <end position="83"/>
    </location>
</feature>
<keyword evidence="8" id="KW-1185">Reference proteome</keyword>
<keyword evidence="5 6" id="KW-0472">Membrane</keyword>
<keyword evidence="3 6" id="KW-0812">Transmembrane</keyword>
<dbReference type="SUPFAM" id="SSF103473">
    <property type="entry name" value="MFS general substrate transporter"/>
    <property type="match status" value="1"/>
</dbReference>
<feature type="transmembrane region" description="Helical" evidence="6">
    <location>
        <begin position="25"/>
        <end position="48"/>
    </location>
</feature>
<accession>A0AAV5MPD5</accession>
<evidence type="ECO:0000256" key="2">
    <source>
        <dbReference type="ARBA" id="ARBA00005982"/>
    </source>
</evidence>
<feature type="transmembrane region" description="Helical" evidence="6">
    <location>
        <begin position="186"/>
        <end position="209"/>
    </location>
</feature>
<feature type="transmembrane region" description="Helical" evidence="6">
    <location>
        <begin position="311"/>
        <end position="328"/>
    </location>
</feature>
<protein>
    <recommendedName>
        <fullName evidence="9">Major facilitator superfamily protein</fullName>
    </recommendedName>
</protein>
<dbReference type="Pfam" id="PF00854">
    <property type="entry name" value="PTR2"/>
    <property type="match status" value="1"/>
</dbReference>
<dbReference type="Proteomes" id="UP001054252">
    <property type="component" value="Unassembled WGS sequence"/>
</dbReference>
<dbReference type="EMBL" id="BPVZ01000551">
    <property type="protein sequence ID" value="GKV51846.1"/>
    <property type="molecule type" value="Genomic_DNA"/>
</dbReference>
<feature type="transmembrane region" description="Helical" evidence="6">
    <location>
        <begin position="119"/>
        <end position="141"/>
    </location>
</feature>
<feature type="transmembrane region" description="Helical" evidence="6">
    <location>
        <begin position="349"/>
        <end position="367"/>
    </location>
</feature>
<comment type="subcellular location">
    <subcellularLocation>
        <location evidence="1">Membrane</location>
        <topology evidence="1">Multi-pass membrane protein</topology>
    </subcellularLocation>
</comment>
<dbReference type="GO" id="GO:0022857">
    <property type="term" value="F:transmembrane transporter activity"/>
    <property type="evidence" value="ECO:0007669"/>
    <property type="project" value="InterPro"/>
</dbReference>
<organism evidence="7 8">
    <name type="scientific">Rubroshorea leprosula</name>
    <dbReference type="NCBI Taxonomy" id="152421"/>
    <lineage>
        <taxon>Eukaryota</taxon>
        <taxon>Viridiplantae</taxon>
        <taxon>Streptophyta</taxon>
        <taxon>Embryophyta</taxon>
        <taxon>Tracheophyta</taxon>
        <taxon>Spermatophyta</taxon>
        <taxon>Magnoliopsida</taxon>
        <taxon>eudicotyledons</taxon>
        <taxon>Gunneridae</taxon>
        <taxon>Pentapetalae</taxon>
        <taxon>rosids</taxon>
        <taxon>malvids</taxon>
        <taxon>Malvales</taxon>
        <taxon>Dipterocarpaceae</taxon>
        <taxon>Rubroshorea</taxon>
    </lineage>
</organism>
<dbReference type="Gene3D" id="1.20.1250.20">
    <property type="entry name" value="MFS general substrate transporter like domains"/>
    <property type="match status" value="1"/>
</dbReference>
<proteinExistence type="inferred from homology"/>
<evidence type="ECO:0000313" key="7">
    <source>
        <dbReference type="EMBL" id="GKV51846.1"/>
    </source>
</evidence>
<evidence type="ECO:0000256" key="4">
    <source>
        <dbReference type="ARBA" id="ARBA00022989"/>
    </source>
</evidence>
<evidence type="ECO:0000313" key="8">
    <source>
        <dbReference type="Proteomes" id="UP001054252"/>
    </source>
</evidence>